<dbReference type="Pfam" id="PF01663">
    <property type="entry name" value="Phosphodiest"/>
    <property type="match status" value="1"/>
</dbReference>
<dbReference type="Proteomes" id="UP001366503">
    <property type="component" value="Unassembled WGS sequence"/>
</dbReference>
<dbReference type="InterPro" id="IPR017850">
    <property type="entry name" value="Alkaline_phosphatase_core_sf"/>
</dbReference>
<reference evidence="1 2" key="1">
    <citation type="submission" date="2022-12" db="EMBL/GenBank/DDBJ databases">
        <authorList>
            <person name="Muema E."/>
        </authorList>
    </citation>
    <scope>NUCLEOTIDE SEQUENCE [LARGE SCALE GENOMIC DNA]</scope>
    <source>
        <strain evidence="2">1330</strain>
    </source>
</reference>
<accession>A0ABU8K9R9</accession>
<dbReference type="Gene3D" id="3.40.720.10">
    <property type="entry name" value="Alkaline Phosphatase, subunit A"/>
    <property type="match status" value="1"/>
</dbReference>
<dbReference type="SUPFAM" id="SSF53649">
    <property type="entry name" value="Alkaline phosphatase-like"/>
    <property type="match status" value="1"/>
</dbReference>
<dbReference type="RefSeq" id="WP_337092075.1">
    <property type="nucleotide sequence ID" value="NZ_JAPYKO010000003.1"/>
</dbReference>
<proteinExistence type="predicted"/>
<sequence>MQRKLISILVDGVSADTFEAHAHRLPNMSRLAASGLRVRRLKSAVPATSVPGRATMLTGVGPEVHGVYGNHIFRGDIFMAPLAEDLRAPTLATHAKAAGLDVAAIGHALIALDDTSIYVPPWWLRSFVTGHRFGKMTTPEALAASRAIHDPEDRLARAGLTEMDWFRESVDDGAPHLLAGLALDQFLNRAVVALLGSDRPPDLLLTEIEMPDAFQHSLGYDSPTAIWSMQFADMLLGNVLAVLERNGRLGDYVIAIASDHGHGPVDTAIFPEAIIPDMHWMTEGASLYVSLKTPGDIDRATERLSPYGVELWNDLHLPEPLRGAVAMFVAPPRHSFEERATHAAAPLAATGRPRAISTHGFRPGSREDDRMFILSGIGVAQRTVDEANADQFAPTLARVLGLPQAPYAGRSLIED</sequence>
<organism evidence="1 2">
    <name type="scientific">Mesorhizobium argentiipisi</name>
    <dbReference type="NCBI Taxonomy" id="3015175"/>
    <lineage>
        <taxon>Bacteria</taxon>
        <taxon>Pseudomonadati</taxon>
        <taxon>Pseudomonadota</taxon>
        <taxon>Alphaproteobacteria</taxon>
        <taxon>Hyphomicrobiales</taxon>
        <taxon>Phyllobacteriaceae</taxon>
        <taxon>Mesorhizobium</taxon>
    </lineage>
</organism>
<dbReference type="PANTHER" id="PTHR10151:SF120">
    <property type="entry name" value="BIS(5'-ADENOSYL)-TRIPHOSPHATASE"/>
    <property type="match status" value="1"/>
</dbReference>
<name>A0ABU8K9R9_9HYPH</name>
<comment type="caution">
    <text evidence="1">The sequence shown here is derived from an EMBL/GenBank/DDBJ whole genome shotgun (WGS) entry which is preliminary data.</text>
</comment>
<keyword evidence="2" id="KW-1185">Reference proteome</keyword>
<evidence type="ECO:0000313" key="2">
    <source>
        <dbReference type="Proteomes" id="UP001366503"/>
    </source>
</evidence>
<gene>
    <name evidence="1" type="ORF">O7A05_06050</name>
</gene>
<evidence type="ECO:0000313" key="1">
    <source>
        <dbReference type="EMBL" id="MEI9401748.1"/>
    </source>
</evidence>
<dbReference type="InterPro" id="IPR002591">
    <property type="entry name" value="Phosphodiest/P_Trfase"/>
</dbReference>
<dbReference type="PANTHER" id="PTHR10151">
    <property type="entry name" value="ECTONUCLEOTIDE PYROPHOSPHATASE/PHOSPHODIESTERASE"/>
    <property type="match status" value="1"/>
</dbReference>
<dbReference type="EMBL" id="JAPYKO010000003">
    <property type="protein sequence ID" value="MEI9401748.1"/>
    <property type="molecule type" value="Genomic_DNA"/>
</dbReference>
<protein>
    <submittedName>
        <fullName evidence="1">Alkaline phosphatase family protein</fullName>
    </submittedName>
</protein>